<reference evidence="1" key="1">
    <citation type="submission" date="2020-11" db="EMBL/GenBank/DDBJ databases">
        <authorList>
            <consortium name="DOE Joint Genome Institute"/>
            <person name="Ahrendt S."/>
            <person name="Riley R."/>
            <person name="Andreopoulos W."/>
            <person name="Labutti K."/>
            <person name="Pangilinan J."/>
            <person name="Ruiz-Duenas F.J."/>
            <person name="Barrasa J.M."/>
            <person name="Sanchez-Garcia M."/>
            <person name="Camarero S."/>
            <person name="Miyauchi S."/>
            <person name="Serrano A."/>
            <person name="Linde D."/>
            <person name="Babiker R."/>
            <person name="Drula E."/>
            <person name="Ayuso-Fernandez I."/>
            <person name="Pacheco R."/>
            <person name="Padilla G."/>
            <person name="Ferreira P."/>
            <person name="Barriuso J."/>
            <person name="Kellner H."/>
            <person name="Castanera R."/>
            <person name="Alfaro M."/>
            <person name="Ramirez L."/>
            <person name="Pisabarro A.G."/>
            <person name="Kuo A."/>
            <person name="Tritt A."/>
            <person name="Lipzen A."/>
            <person name="He G."/>
            <person name="Yan M."/>
            <person name="Ng V."/>
            <person name="Cullen D."/>
            <person name="Martin F."/>
            <person name="Rosso M.-N."/>
            <person name="Henrissat B."/>
            <person name="Hibbett D."/>
            <person name="Martinez A.T."/>
            <person name="Grigoriev I.V."/>
        </authorList>
    </citation>
    <scope>NUCLEOTIDE SEQUENCE</scope>
    <source>
        <strain evidence="1">CBS 506.95</strain>
    </source>
</reference>
<dbReference type="AlphaFoldDB" id="A0A9P6JJC8"/>
<comment type="caution">
    <text evidence="1">The sequence shown here is derived from an EMBL/GenBank/DDBJ whole genome shotgun (WGS) entry which is preliminary data.</text>
</comment>
<organism evidence="1 2">
    <name type="scientific">Crepidotus variabilis</name>
    <dbReference type="NCBI Taxonomy" id="179855"/>
    <lineage>
        <taxon>Eukaryota</taxon>
        <taxon>Fungi</taxon>
        <taxon>Dikarya</taxon>
        <taxon>Basidiomycota</taxon>
        <taxon>Agaricomycotina</taxon>
        <taxon>Agaricomycetes</taxon>
        <taxon>Agaricomycetidae</taxon>
        <taxon>Agaricales</taxon>
        <taxon>Agaricineae</taxon>
        <taxon>Crepidotaceae</taxon>
        <taxon>Crepidotus</taxon>
    </lineage>
</organism>
<proteinExistence type="predicted"/>
<name>A0A9P6JJC8_9AGAR</name>
<dbReference type="Proteomes" id="UP000807306">
    <property type="component" value="Unassembled WGS sequence"/>
</dbReference>
<protein>
    <submittedName>
        <fullName evidence="1">Uncharacterized protein</fullName>
    </submittedName>
</protein>
<dbReference type="OrthoDB" id="2340858at2759"/>
<evidence type="ECO:0000313" key="2">
    <source>
        <dbReference type="Proteomes" id="UP000807306"/>
    </source>
</evidence>
<sequence>MSRIIKDTCPDRVPQGVSHNRISVWSLKRPIQLEGSKEAVQKKVQALDLNMDASLLEPRTKLASIYRLADESLYIIIQLLLNSRFGSKSSKFLKGPEILHAKFWGKPLSEQYTRLREAVDENSIVVDPPHSADLLSGPPLLESQLERKSMPDRNFLIRAEYIRMYDYIEAKIQQDMASQVRSPAFVVTGQPGIGKTTWIEYAIRRRLGDKKQSLLYHLKDFIHFSDQGVSVCPKLNIELTKDRFDPFWCIIDSADSQNRFLQAAVGQWAHGIISIYVSPPTSQHWKGVYQSKTWYIAIMNPWTWEEIKFIAESIHQTTNIGEVQRRFIDLGPTPRVCFELTLEQVRLFEYERNEEINNMEHRIEDLLAAFKRQLLATQPNLSDEPYSRQQNTVSVSLASSLTREWGWAMSLRKAWYLSLFALY</sequence>
<keyword evidence="2" id="KW-1185">Reference proteome</keyword>
<accession>A0A9P6JJC8</accession>
<gene>
    <name evidence="1" type="ORF">CPB83DRAFT_899050</name>
</gene>
<evidence type="ECO:0000313" key="1">
    <source>
        <dbReference type="EMBL" id="KAF9523156.1"/>
    </source>
</evidence>
<dbReference type="EMBL" id="MU157924">
    <property type="protein sequence ID" value="KAF9523156.1"/>
    <property type="molecule type" value="Genomic_DNA"/>
</dbReference>